<evidence type="ECO:0000259" key="2">
    <source>
        <dbReference type="SMART" id="SM01008"/>
    </source>
</evidence>
<feature type="domain" description="Aldehyde oxidase/xanthine dehydrogenase a/b hammerhead" evidence="2">
    <location>
        <begin position="50"/>
        <end position="155"/>
    </location>
</feature>
<dbReference type="SUPFAM" id="SSF56003">
    <property type="entry name" value="Molybdenum cofactor-binding domain"/>
    <property type="match status" value="1"/>
</dbReference>
<dbReference type="InterPro" id="IPR016208">
    <property type="entry name" value="Ald_Oxase/xanthine_DH-like"/>
</dbReference>
<dbReference type="RefSeq" id="WP_083560322.1">
    <property type="nucleotide sequence ID" value="NZ_BJXR01000036.1"/>
</dbReference>
<dbReference type="Proteomes" id="UP000183760">
    <property type="component" value="Unassembled WGS sequence"/>
</dbReference>
<dbReference type="InterPro" id="IPR008274">
    <property type="entry name" value="AldOxase/xan_DH_MoCoBD1"/>
</dbReference>
<reference evidence="3 4" key="1">
    <citation type="submission" date="2016-10" db="EMBL/GenBank/DDBJ databases">
        <authorList>
            <person name="Varghese N."/>
            <person name="Submissions S."/>
        </authorList>
    </citation>
    <scope>NUCLEOTIDE SEQUENCE [LARGE SCALE GENOMIC DNA]</scope>
    <source>
        <strain evidence="3 4">DSM 16525</strain>
    </source>
</reference>
<dbReference type="Gene3D" id="3.30.365.10">
    <property type="entry name" value="Aldehyde oxidase/xanthine dehydrogenase, molybdopterin binding domain"/>
    <property type="match status" value="4"/>
</dbReference>
<dbReference type="SUPFAM" id="SSF54665">
    <property type="entry name" value="CO dehydrogenase molybdoprotein N-domain-like"/>
    <property type="match status" value="1"/>
</dbReference>
<comment type="caution">
    <text evidence="3">The sequence shown here is derived from an EMBL/GenBank/DDBJ whole genome shotgun (WGS) entry which is preliminary data.</text>
</comment>
<dbReference type="EMBL" id="FOIB01000007">
    <property type="protein sequence ID" value="SEU25534.1"/>
    <property type="molecule type" value="Genomic_DNA"/>
</dbReference>
<accession>A0ABY1CN23</accession>
<dbReference type="Pfam" id="PF02738">
    <property type="entry name" value="MoCoBD_1"/>
    <property type="match status" value="1"/>
</dbReference>
<evidence type="ECO:0000313" key="3">
    <source>
        <dbReference type="EMBL" id="SEU25534.1"/>
    </source>
</evidence>
<feature type="region of interest" description="Disordered" evidence="1">
    <location>
        <begin position="1"/>
        <end position="43"/>
    </location>
</feature>
<name>A0ABY1CN23_MYXFU</name>
<keyword evidence="4" id="KW-1185">Reference proteome</keyword>
<sequence length="795" mass="84734">MSLDPKTSAEPGVESSEHPAAASRPRPPPEPVGDVVGRSAVRPDAREKVTGRAIYTDDLQLPGMLQGALLGSPHAHARILSYDASRARALPGVRAVLTAEDLPPIDIGPVVKDQPLLARGKVRYAGEPVAAVAAVDLATARRALELIDIRYEVLPDVLDVEAALRPDAPPIHAPRDGRPPNAAAHIRLVEGDPDRMWSRCDVVIEDIYETPAQQHIYLEPCSTVADVDLDSGRLTLHTSTQSVFRVQAITAEALALPMTKVRVLAPRVGGAFGGKTESTNQPITAALARAARAPVKLTFSRTDDMTMMRSRHGARIHLRTGASKDGRILVRQARIYLDTGAYADDGPFVAAVASYFARGPYRIPHVDIECWCVYTNKLRGSAFRGFGNPQIHFASETQVDRIADALKVDPIELRISNALETGERWLGGAPVESGTLRACLERARDVAQWARRRQATEPCAPGKRRGIGVSAVAHVSGLLGSSATVRLNEDGTVGVNTGAVDIGQGSDIALAQCAAGALGLPLEHIQFSRPDTDTSPYDWATGGTRTTFTVGRAITQACEQLREQLFEQAAEVLQRPARSLELRPGGLVGVRGEPELTVSFAALAGRALYVEGGPPIASARWMFPPFQLDTRRTQVEGLPTMANGFFVFAAQVAEVEVDEVTGHVRLLEAWSVHDVGRALNPAAAEGQVIGGFVQGLGFALTEELLWKDGQLLNPSMSGYKVPGVLDVPLAIHPILLEHPAGPGPFGAKGVAEVSLVGVAPAVCNAIRHATGALVTRIPATGERVLRALLATPDTD</sequence>
<dbReference type="Gene3D" id="3.90.1170.50">
    <property type="entry name" value="Aldehyde oxidase/xanthine dehydrogenase, a/b hammerhead"/>
    <property type="match status" value="1"/>
</dbReference>
<organism evidence="3 4">
    <name type="scientific">Myxococcus fulvus</name>
    <dbReference type="NCBI Taxonomy" id="33"/>
    <lineage>
        <taxon>Bacteria</taxon>
        <taxon>Pseudomonadati</taxon>
        <taxon>Myxococcota</taxon>
        <taxon>Myxococcia</taxon>
        <taxon>Myxococcales</taxon>
        <taxon>Cystobacterineae</taxon>
        <taxon>Myxococcaceae</taxon>
        <taxon>Myxococcus</taxon>
    </lineage>
</organism>
<dbReference type="InterPro" id="IPR046867">
    <property type="entry name" value="AldOxase/xan_DH_MoCoBD2"/>
</dbReference>
<dbReference type="InterPro" id="IPR000674">
    <property type="entry name" value="Ald_Oxase/Xan_DH_a/b"/>
</dbReference>
<protein>
    <submittedName>
        <fullName evidence="3">CO or xanthine dehydrogenase, Mo-binding subunit</fullName>
    </submittedName>
</protein>
<evidence type="ECO:0000313" key="4">
    <source>
        <dbReference type="Proteomes" id="UP000183760"/>
    </source>
</evidence>
<dbReference type="PANTHER" id="PTHR11908">
    <property type="entry name" value="XANTHINE DEHYDROGENASE"/>
    <property type="match status" value="1"/>
</dbReference>
<dbReference type="Pfam" id="PF01315">
    <property type="entry name" value="Ald_Xan_dh_C"/>
    <property type="match status" value="1"/>
</dbReference>
<dbReference type="SMART" id="SM01008">
    <property type="entry name" value="Ald_Xan_dh_C"/>
    <property type="match status" value="1"/>
</dbReference>
<proteinExistence type="predicted"/>
<evidence type="ECO:0000256" key="1">
    <source>
        <dbReference type="SAM" id="MobiDB-lite"/>
    </source>
</evidence>
<dbReference type="InterPro" id="IPR036856">
    <property type="entry name" value="Ald_Oxase/Xan_DH_a/b_sf"/>
</dbReference>
<dbReference type="PANTHER" id="PTHR11908:SF157">
    <property type="entry name" value="XANTHINE DEHYDROGENASE SUBUNIT D-RELATED"/>
    <property type="match status" value="1"/>
</dbReference>
<dbReference type="InterPro" id="IPR037165">
    <property type="entry name" value="AldOxase/xan_DH_Mopterin-bd_sf"/>
</dbReference>
<gene>
    <name evidence="3" type="ORF">SAMN05443572_107117</name>
</gene>
<dbReference type="Pfam" id="PF20256">
    <property type="entry name" value="MoCoBD_2"/>
    <property type="match status" value="1"/>
</dbReference>